<protein>
    <submittedName>
        <fullName evidence="2">Uncharacterized protein</fullName>
    </submittedName>
</protein>
<dbReference type="AlphaFoldDB" id="A0A3N1H704"/>
<evidence type="ECO:0000256" key="1">
    <source>
        <dbReference type="SAM" id="Phobius"/>
    </source>
</evidence>
<dbReference type="Proteomes" id="UP000268727">
    <property type="component" value="Unassembled WGS sequence"/>
</dbReference>
<comment type="caution">
    <text evidence="2">The sequence shown here is derived from an EMBL/GenBank/DDBJ whole genome shotgun (WGS) entry which is preliminary data.</text>
</comment>
<evidence type="ECO:0000313" key="3">
    <source>
        <dbReference type="Proteomes" id="UP000268727"/>
    </source>
</evidence>
<feature type="transmembrane region" description="Helical" evidence="1">
    <location>
        <begin position="54"/>
        <end position="72"/>
    </location>
</feature>
<keyword evidence="1" id="KW-1133">Transmembrane helix</keyword>
<name>A0A3N1H704_9PSEU</name>
<accession>A0A3N1H704</accession>
<dbReference type="EMBL" id="RJKM01000001">
    <property type="protein sequence ID" value="ROP38310.1"/>
    <property type="molecule type" value="Genomic_DNA"/>
</dbReference>
<gene>
    <name evidence="2" type="ORF">EDD40_3664</name>
</gene>
<reference evidence="2 3" key="1">
    <citation type="submission" date="2018-11" db="EMBL/GenBank/DDBJ databases">
        <title>Sequencing the genomes of 1000 actinobacteria strains.</title>
        <authorList>
            <person name="Klenk H.-P."/>
        </authorList>
    </citation>
    <scope>NUCLEOTIDE SEQUENCE [LARGE SCALE GENOMIC DNA]</scope>
    <source>
        <strain evidence="2 3">DSM 44231</strain>
    </source>
</reference>
<keyword evidence="3" id="KW-1185">Reference proteome</keyword>
<evidence type="ECO:0000313" key="2">
    <source>
        <dbReference type="EMBL" id="ROP38310.1"/>
    </source>
</evidence>
<organism evidence="2 3">
    <name type="scientific">Saccharothrix texasensis</name>
    <dbReference type="NCBI Taxonomy" id="103734"/>
    <lineage>
        <taxon>Bacteria</taxon>
        <taxon>Bacillati</taxon>
        <taxon>Actinomycetota</taxon>
        <taxon>Actinomycetes</taxon>
        <taxon>Pseudonocardiales</taxon>
        <taxon>Pseudonocardiaceae</taxon>
        <taxon>Saccharothrix</taxon>
    </lineage>
</organism>
<sequence>MRRAAGPPGQFGTGVALEHRVVRPDGAVEAGAGRRPVVVEPLLCREARGGAPSAVHLALCLALLCFAVAISVL</sequence>
<keyword evidence="1" id="KW-0472">Membrane</keyword>
<keyword evidence="1" id="KW-0812">Transmembrane</keyword>
<proteinExistence type="predicted"/>